<dbReference type="PANTHER" id="PTHR33619">
    <property type="entry name" value="POLYSACCHARIDE EXPORT PROTEIN GFCE-RELATED"/>
    <property type="match status" value="1"/>
</dbReference>
<evidence type="ECO:0000256" key="10">
    <source>
        <dbReference type="ARBA" id="ARBA00023114"/>
    </source>
</evidence>
<name>A0A172U0T3_9BACT</name>
<keyword evidence="7" id="KW-0732">Signal</keyword>
<dbReference type="OrthoDB" id="937431at2"/>
<dbReference type="GO" id="GO:0046930">
    <property type="term" value="C:pore complex"/>
    <property type="evidence" value="ECO:0007669"/>
    <property type="project" value="UniProtKB-KW"/>
</dbReference>
<evidence type="ECO:0000256" key="13">
    <source>
        <dbReference type="ARBA" id="ARBA00023237"/>
    </source>
</evidence>
<dbReference type="PANTHER" id="PTHR33619:SF3">
    <property type="entry name" value="POLYSACCHARIDE EXPORT PROTEIN GFCE-RELATED"/>
    <property type="match status" value="1"/>
</dbReference>
<dbReference type="Gene3D" id="3.10.560.10">
    <property type="entry name" value="Outer membrane lipoprotein wza domain like"/>
    <property type="match status" value="1"/>
</dbReference>
<comment type="subcellular location">
    <subcellularLocation>
        <location evidence="1">Cell outer membrane</location>
        <topology evidence="1">Multi-pass membrane protein</topology>
    </subcellularLocation>
</comment>
<feature type="transmembrane region" description="Helical" evidence="15">
    <location>
        <begin position="255"/>
        <end position="273"/>
    </location>
</feature>
<dbReference type="AlphaFoldDB" id="A0A172U0T3"/>
<evidence type="ECO:0000256" key="4">
    <source>
        <dbReference type="ARBA" id="ARBA00022452"/>
    </source>
</evidence>
<evidence type="ECO:0000256" key="5">
    <source>
        <dbReference type="ARBA" id="ARBA00022597"/>
    </source>
</evidence>
<dbReference type="Pfam" id="PF02563">
    <property type="entry name" value="Poly_export"/>
    <property type="match status" value="1"/>
</dbReference>
<evidence type="ECO:0000256" key="8">
    <source>
        <dbReference type="ARBA" id="ARBA00023047"/>
    </source>
</evidence>
<dbReference type="RefSeq" id="WP_066408324.1">
    <property type="nucleotide sequence ID" value="NZ_CP011390.1"/>
</dbReference>
<evidence type="ECO:0000256" key="12">
    <source>
        <dbReference type="ARBA" id="ARBA00023139"/>
    </source>
</evidence>
<comment type="similarity">
    <text evidence="2">Belongs to the BexD/CtrA/VexA family.</text>
</comment>
<dbReference type="STRING" id="1492898.SY85_23235"/>
<dbReference type="InterPro" id="IPR003715">
    <property type="entry name" value="Poly_export_N"/>
</dbReference>
<keyword evidence="10" id="KW-0626">Porin</keyword>
<evidence type="ECO:0000256" key="2">
    <source>
        <dbReference type="ARBA" id="ARBA00009450"/>
    </source>
</evidence>
<feature type="domain" description="SLBB" evidence="17">
    <location>
        <begin position="160"/>
        <end position="240"/>
    </location>
</feature>
<keyword evidence="6 15" id="KW-0812">Transmembrane</keyword>
<keyword evidence="8" id="KW-0625">Polysaccharide transport</keyword>
<dbReference type="InterPro" id="IPR049712">
    <property type="entry name" value="Poly_export"/>
</dbReference>
<dbReference type="InterPro" id="IPR054765">
    <property type="entry name" value="SLBB_dom"/>
</dbReference>
<dbReference type="GO" id="GO:0009279">
    <property type="term" value="C:cell outer membrane"/>
    <property type="evidence" value="ECO:0007669"/>
    <property type="project" value="UniProtKB-SubCell"/>
</dbReference>
<dbReference type="GO" id="GO:0006811">
    <property type="term" value="P:monoatomic ion transport"/>
    <property type="evidence" value="ECO:0007669"/>
    <property type="project" value="UniProtKB-KW"/>
</dbReference>
<keyword evidence="15" id="KW-1133">Transmembrane helix</keyword>
<reference evidence="18 19" key="2">
    <citation type="journal article" date="2016" name="Int. J. Syst. Evol. Microbiol.">
        <title>Flavisolibacter tropicus sp. nov., isolated from tropical soil.</title>
        <authorList>
            <person name="Lee J.J."/>
            <person name="Kang M.S."/>
            <person name="Kim G.S."/>
            <person name="Lee C.S."/>
            <person name="Lim S."/>
            <person name="Lee J."/>
            <person name="Roh S.H."/>
            <person name="Kang H."/>
            <person name="Ha J.M."/>
            <person name="Bae S."/>
            <person name="Jung H.Y."/>
            <person name="Kim M.K."/>
        </authorList>
    </citation>
    <scope>NUCLEOTIDE SEQUENCE [LARGE SCALE GENOMIC DNA]</scope>
    <source>
        <strain evidence="18 19">LCS9</strain>
    </source>
</reference>
<keyword evidence="12" id="KW-0564">Palmitate</keyword>
<feature type="domain" description="Polysaccharide export protein N-terminal" evidence="16">
    <location>
        <begin position="51"/>
        <end position="156"/>
    </location>
</feature>
<keyword evidence="5" id="KW-0762">Sugar transport</keyword>
<keyword evidence="3" id="KW-0813">Transport</keyword>
<keyword evidence="13" id="KW-0998">Cell outer membrane</keyword>
<dbReference type="EMBL" id="CP011390">
    <property type="protein sequence ID" value="ANE52955.1"/>
    <property type="molecule type" value="Genomic_DNA"/>
</dbReference>
<sequence length="275" mass="30288">MIRNLFALKVHTPIVAILVMLIFSACSSTKEMEYFQDLPNTTVAKLAEMPDDQRVIANGDEINVVFVAKDDAAAAYFNKTALTNAVTTESENLSRTSSMNSNSGSGMNYLVDANGYIEFPQIGRVRAVGMTSGQLKEALTKMVSDKLKDPIVDVRFNSFRISVIGDVRNPGTYTLSMQKPTLLEALAAAGDLAPTAKRYDVQLYRDYKGERKITRIDLRKQDVLNNPDVFLMKHNDVLIVKPAINTIARENVTRFTAITGLAIGIVTLAFTIANN</sequence>
<organism evidence="18 19">
    <name type="scientific">Flavisolibacter tropicus</name>
    <dbReference type="NCBI Taxonomy" id="1492898"/>
    <lineage>
        <taxon>Bacteria</taxon>
        <taxon>Pseudomonadati</taxon>
        <taxon>Bacteroidota</taxon>
        <taxon>Chitinophagia</taxon>
        <taxon>Chitinophagales</taxon>
        <taxon>Chitinophagaceae</taxon>
        <taxon>Flavisolibacter</taxon>
    </lineage>
</organism>
<keyword evidence="9" id="KW-0406">Ion transport</keyword>
<evidence type="ECO:0000259" key="16">
    <source>
        <dbReference type="Pfam" id="PF02563"/>
    </source>
</evidence>
<evidence type="ECO:0000256" key="1">
    <source>
        <dbReference type="ARBA" id="ARBA00004571"/>
    </source>
</evidence>
<dbReference type="GO" id="GO:0015159">
    <property type="term" value="F:polysaccharide transmembrane transporter activity"/>
    <property type="evidence" value="ECO:0007669"/>
    <property type="project" value="InterPro"/>
</dbReference>
<evidence type="ECO:0000256" key="11">
    <source>
        <dbReference type="ARBA" id="ARBA00023136"/>
    </source>
</evidence>
<reference evidence="19" key="1">
    <citation type="submission" date="2015-01" db="EMBL/GenBank/DDBJ databases">
        <title>Flavisolibacter sp./LCS9/ whole genome sequencing.</title>
        <authorList>
            <person name="Kim M.K."/>
            <person name="Srinivasan S."/>
            <person name="Lee J.-J."/>
        </authorList>
    </citation>
    <scope>NUCLEOTIDE SEQUENCE [LARGE SCALE GENOMIC DNA]</scope>
    <source>
        <strain evidence="19">LCS9</strain>
    </source>
</reference>
<dbReference type="GO" id="GO:0015288">
    <property type="term" value="F:porin activity"/>
    <property type="evidence" value="ECO:0007669"/>
    <property type="project" value="UniProtKB-KW"/>
</dbReference>
<evidence type="ECO:0000313" key="19">
    <source>
        <dbReference type="Proteomes" id="UP000077177"/>
    </source>
</evidence>
<protein>
    <submittedName>
        <fullName evidence="18">Uncharacterized protein</fullName>
    </submittedName>
</protein>
<evidence type="ECO:0000313" key="18">
    <source>
        <dbReference type="EMBL" id="ANE52955.1"/>
    </source>
</evidence>
<keyword evidence="14" id="KW-0449">Lipoprotein</keyword>
<dbReference type="Proteomes" id="UP000077177">
    <property type="component" value="Chromosome"/>
</dbReference>
<dbReference type="Pfam" id="PF22461">
    <property type="entry name" value="SLBB_2"/>
    <property type="match status" value="1"/>
</dbReference>
<keyword evidence="19" id="KW-1185">Reference proteome</keyword>
<evidence type="ECO:0000256" key="7">
    <source>
        <dbReference type="ARBA" id="ARBA00022729"/>
    </source>
</evidence>
<feature type="transmembrane region" description="Helical" evidence="15">
    <location>
        <begin position="6"/>
        <end position="26"/>
    </location>
</feature>
<dbReference type="PROSITE" id="PS51257">
    <property type="entry name" value="PROKAR_LIPOPROTEIN"/>
    <property type="match status" value="1"/>
</dbReference>
<keyword evidence="4" id="KW-1134">Transmembrane beta strand</keyword>
<proteinExistence type="inferred from homology"/>
<keyword evidence="11 15" id="KW-0472">Membrane</keyword>
<evidence type="ECO:0000256" key="15">
    <source>
        <dbReference type="SAM" id="Phobius"/>
    </source>
</evidence>
<evidence type="ECO:0000259" key="17">
    <source>
        <dbReference type="Pfam" id="PF22461"/>
    </source>
</evidence>
<gene>
    <name evidence="18" type="ORF">SY85_23235</name>
</gene>
<accession>A0A172U0T3</accession>
<dbReference type="KEGG" id="fla:SY85_23235"/>
<evidence type="ECO:0000256" key="3">
    <source>
        <dbReference type="ARBA" id="ARBA00022448"/>
    </source>
</evidence>
<evidence type="ECO:0000256" key="9">
    <source>
        <dbReference type="ARBA" id="ARBA00023065"/>
    </source>
</evidence>
<evidence type="ECO:0000256" key="6">
    <source>
        <dbReference type="ARBA" id="ARBA00022692"/>
    </source>
</evidence>
<evidence type="ECO:0000256" key="14">
    <source>
        <dbReference type="ARBA" id="ARBA00023288"/>
    </source>
</evidence>